<dbReference type="Gene3D" id="1.10.260.40">
    <property type="entry name" value="lambda repressor-like DNA-binding domains"/>
    <property type="match status" value="1"/>
</dbReference>
<keyword evidence="3" id="KW-1185">Reference proteome</keyword>
<evidence type="ECO:0000313" key="2">
    <source>
        <dbReference type="EMBL" id="ABL78109.1"/>
    </source>
</evidence>
<dbReference type="KEGG" id="tpe:Tpen_0707"/>
<dbReference type="Pfam" id="PF01381">
    <property type="entry name" value="HTH_3"/>
    <property type="match status" value="1"/>
</dbReference>
<dbReference type="HOGENOM" id="CLU_130237_0_0_2"/>
<dbReference type="InterPro" id="IPR001387">
    <property type="entry name" value="Cro/C1-type_HTH"/>
</dbReference>
<gene>
    <name evidence="2" type="ordered locus">Tpen_0707</name>
</gene>
<protein>
    <submittedName>
        <fullName evidence="2">Transcriptional regulator, XRE family</fullName>
    </submittedName>
</protein>
<name>A1RY29_THEPD</name>
<dbReference type="PROSITE" id="PS50943">
    <property type="entry name" value="HTH_CROC1"/>
    <property type="match status" value="1"/>
</dbReference>
<dbReference type="STRING" id="368408.Tpen_0707"/>
<dbReference type="eggNOG" id="arCOG01863">
    <property type="taxonomic scope" value="Archaea"/>
</dbReference>
<feature type="domain" description="HTH cro/C1-type" evidence="1">
    <location>
        <begin position="50"/>
        <end position="105"/>
    </location>
</feature>
<dbReference type="AlphaFoldDB" id="A1RY29"/>
<reference evidence="3" key="1">
    <citation type="journal article" date="2008" name="J. Bacteriol.">
        <title>Genome sequence of Thermofilum pendens reveals an exceptional loss of biosynthetic pathways without genome reduction.</title>
        <authorList>
            <person name="Anderson I."/>
            <person name="Rodriguez J."/>
            <person name="Susanti D."/>
            <person name="Porat I."/>
            <person name="Reich C."/>
            <person name="Ulrich L.E."/>
            <person name="Elkins J.G."/>
            <person name="Mavromatis K."/>
            <person name="Lykidis A."/>
            <person name="Kim E."/>
            <person name="Thompson L.S."/>
            <person name="Nolan M."/>
            <person name="Land M."/>
            <person name="Copeland A."/>
            <person name="Lapidus A."/>
            <person name="Lucas S."/>
            <person name="Detter C."/>
            <person name="Zhulin I.B."/>
            <person name="Olsen G.J."/>
            <person name="Whitman W."/>
            <person name="Mukhopadhyay B."/>
            <person name="Bristow J."/>
            <person name="Kyrpides N."/>
        </authorList>
    </citation>
    <scope>NUCLEOTIDE SEQUENCE [LARGE SCALE GENOMIC DNA]</scope>
    <source>
        <strain evidence="3">DSM 2475 / Hrk 5</strain>
    </source>
</reference>
<dbReference type="InterPro" id="IPR010982">
    <property type="entry name" value="Lambda_DNA-bd_dom_sf"/>
</dbReference>
<evidence type="ECO:0000259" key="1">
    <source>
        <dbReference type="PROSITE" id="PS50943"/>
    </source>
</evidence>
<dbReference type="CDD" id="cd00093">
    <property type="entry name" value="HTH_XRE"/>
    <property type="match status" value="1"/>
</dbReference>
<evidence type="ECO:0000313" key="3">
    <source>
        <dbReference type="Proteomes" id="UP000000641"/>
    </source>
</evidence>
<dbReference type="Proteomes" id="UP000000641">
    <property type="component" value="Chromosome"/>
</dbReference>
<dbReference type="EMBL" id="CP000505">
    <property type="protein sequence ID" value="ABL78109.1"/>
    <property type="molecule type" value="Genomic_DNA"/>
</dbReference>
<accession>A1RY29</accession>
<proteinExistence type="predicted"/>
<sequence>MCSQCAKGKTVIGVLTFSQGAPSKPRTAVTRRRRGGEVEEIIVENYGEIIRSARERMGWTRDVLAAMVGEKESTIRRIEAGQLEPTIDLARKLEKVLKVKLIEELTDYGDYSEDYGYEGVTLGDIAEFRDRGDI</sequence>
<dbReference type="GO" id="GO:0003677">
    <property type="term" value="F:DNA binding"/>
    <property type="evidence" value="ECO:0007669"/>
    <property type="project" value="InterPro"/>
</dbReference>
<organism evidence="2 3">
    <name type="scientific">Thermofilum pendens (strain DSM 2475 / Hrk 5)</name>
    <dbReference type="NCBI Taxonomy" id="368408"/>
    <lineage>
        <taxon>Archaea</taxon>
        <taxon>Thermoproteota</taxon>
        <taxon>Thermoprotei</taxon>
        <taxon>Thermofilales</taxon>
        <taxon>Thermofilaceae</taxon>
        <taxon>Thermofilum</taxon>
    </lineage>
</organism>
<dbReference type="SUPFAM" id="SSF47413">
    <property type="entry name" value="lambda repressor-like DNA-binding domains"/>
    <property type="match status" value="1"/>
</dbReference>
<dbReference type="SMART" id="SM00530">
    <property type="entry name" value="HTH_XRE"/>
    <property type="match status" value="1"/>
</dbReference>
<dbReference type="EnsemblBacteria" id="ABL78109">
    <property type="protein sequence ID" value="ABL78109"/>
    <property type="gene ID" value="Tpen_0707"/>
</dbReference>